<dbReference type="Gene3D" id="1.10.132.130">
    <property type="match status" value="1"/>
</dbReference>
<dbReference type="eggNOG" id="KOG1348">
    <property type="taxonomic scope" value="Eukaryota"/>
</dbReference>
<dbReference type="PANTHER" id="PTHR12000:SF50">
    <property type="entry name" value="VACUOLAR-PROCESSING ENZYME GAMMA-ISOZYME"/>
    <property type="match status" value="1"/>
</dbReference>
<comment type="similarity">
    <text evidence="1">Belongs to the peptidase C13 family.</text>
</comment>
<dbReference type="PANTHER" id="PTHR12000">
    <property type="entry name" value="HEMOGLOBINASE FAMILY MEMBER"/>
    <property type="match status" value="1"/>
</dbReference>
<dbReference type="EMBL" id="CM002296">
    <property type="protein sequence ID" value="ESW08802.1"/>
    <property type="molecule type" value="Genomic_DNA"/>
</dbReference>
<dbReference type="GO" id="GO:0005773">
    <property type="term" value="C:vacuole"/>
    <property type="evidence" value="ECO:0007669"/>
    <property type="project" value="GOC"/>
</dbReference>
<organism evidence="3 4">
    <name type="scientific">Phaseolus vulgaris</name>
    <name type="common">Kidney bean</name>
    <name type="synonym">French bean</name>
    <dbReference type="NCBI Taxonomy" id="3885"/>
    <lineage>
        <taxon>Eukaryota</taxon>
        <taxon>Viridiplantae</taxon>
        <taxon>Streptophyta</taxon>
        <taxon>Embryophyta</taxon>
        <taxon>Tracheophyta</taxon>
        <taxon>Spermatophyta</taxon>
        <taxon>Magnoliopsida</taxon>
        <taxon>eudicotyledons</taxon>
        <taxon>Gunneridae</taxon>
        <taxon>Pentapetalae</taxon>
        <taxon>rosids</taxon>
        <taxon>fabids</taxon>
        <taxon>Fabales</taxon>
        <taxon>Fabaceae</taxon>
        <taxon>Papilionoideae</taxon>
        <taxon>50 kb inversion clade</taxon>
        <taxon>NPAAA clade</taxon>
        <taxon>indigoferoid/millettioid clade</taxon>
        <taxon>Phaseoleae</taxon>
        <taxon>Phaseolus</taxon>
    </lineage>
</organism>
<proteinExistence type="inferred from homology"/>
<dbReference type="AlphaFoldDB" id="V7AT24"/>
<dbReference type="Gramene" id="ESW08802">
    <property type="protein sequence ID" value="ESW08802"/>
    <property type="gene ID" value="PHAVU_009G076000g"/>
</dbReference>
<evidence type="ECO:0000256" key="1">
    <source>
        <dbReference type="ARBA" id="ARBA00009941"/>
    </source>
</evidence>
<dbReference type="GO" id="GO:0051603">
    <property type="term" value="P:proteolysis involved in protein catabolic process"/>
    <property type="evidence" value="ECO:0007669"/>
    <property type="project" value="TreeGrafter"/>
</dbReference>
<dbReference type="Pfam" id="PF20985">
    <property type="entry name" value="Legum_prodom"/>
    <property type="match status" value="1"/>
</dbReference>
<name>V7AT24_PHAVU</name>
<evidence type="ECO:0000313" key="3">
    <source>
        <dbReference type="EMBL" id="ESW08802.1"/>
    </source>
</evidence>
<protein>
    <recommendedName>
        <fullName evidence="2">Legumain prodomain domain-containing protein</fullName>
    </recommendedName>
</protein>
<keyword evidence="4" id="KW-1185">Reference proteome</keyword>
<accession>V7AT24</accession>
<dbReference type="GO" id="GO:0006624">
    <property type="term" value="P:vacuolar protein processing"/>
    <property type="evidence" value="ECO:0007669"/>
    <property type="project" value="TreeGrafter"/>
</dbReference>
<dbReference type="Proteomes" id="UP000000226">
    <property type="component" value="Chromosome 9"/>
</dbReference>
<gene>
    <name evidence="3" type="ORF">PHAVU_009G076000g</name>
</gene>
<evidence type="ECO:0000259" key="2">
    <source>
        <dbReference type="Pfam" id="PF20985"/>
    </source>
</evidence>
<dbReference type="SMR" id="V7AT24"/>
<feature type="domain" description="Legumain prodomain" evidence="2">
    <location>
        <begin position="31"/>
        <end position="74"/>
    </location>
</feature>
<reference evidence="4" key="1">
    <citation type="journal article" date="2014" name="Nat. Genet.">
        <title>A reference genome for common bean and genome-wide analysis of dual domestications.</title>
        <authorList>
            <person name="Schmutz J."/>
            <person name="McClean P.E."/>
            <person name="Mamidi S."/>
            <person name="Wu G.A."/>
            <person name="Cannon S.B."/>
            <person name="Grimwood J."/>
            <person name="Jenkins J."/>
            <person name="Shu S."/>
            <person name="Song Q."/>
            <person name="Chavarro C."/>
            <person name="Torres-Torres M."/>
            <person name="Geffroy V."/>
            <person name="Moghaddam S.M."/>
            <person name="Gao D."/>
            <person name="Abernathy B."/>
            <person name="Barry K."/>
            <person name="Blair M."/>
            <person name="Brick M.A."/>
            <person name="Chovatia M."/>
            <person name="Gepts P."/>
            <person name="Goodstein D.M."/>
            <person name="Gonzales M."/>
            <person name="Hellsten U."/>
            <person name="Hyten D.L."/>
            <person name="Jia G."/>
            <person name="Kelly J.D."/>
            <person name="Kudrna D."/>
            <person name="Lee R."/>
            <person name="Richard M.M."/>
            <person name="Miklas P.N."/>
            <person name="Osorno J.M."/>
            <person name="Rodrigues J."/>
            <person name="Thareau V."/>
            <person name="Urrea C.A."/>
            <person name="Wang M."/>
            <person name="Yu Y."/>
            <person name="Zhang M."/>
            <person name="Wing R.A."/>
            <person name="Cregan P.B."/>
            <person name="Rokhsar D.S."/>
            <person name="Jackson S.A."/>
        </authorList>
    </citation>
    <scope>NUCLEOTIDE SEQUENCE [LARGE SCALE GENOMIC DNA]</scope>
    <source>
        <strain evidence="4">cv. G19833</strain>
    </source>
</reference>
<dbReference type="STRING" id="3885.V7AT24"/>
<dbReference type="InterPro" id="IPR046427">
    <property type="entry name" value="Legumain_prodom_sf"/>
</dbReference>
<sequence length="123" mass="13975">MQQHLQKQQKSVRCHLQKQSTNVMKISSISGIRTFETHCGSLSECGMKHMRSFAILCDAGIRKEQMAEAYAQTCVSIPATPWSSRDSDFSAQFIKCPPLKTKHSRCNLMPYYCVMYCSLVMIS</sequence>
<dbReference type="OrthoDB" id="1435058at2759"/>
<dbReference type="InterPro" id="IPR048501">
    <property type="entry name" value="Legum_prodom"/>
</dbReference>
<evidence type="ECO:0000313" key="4">
    <source>
        <dbReference type="Proteomes" id="UP000000226"/>
    </source>
</evidence>
<dbReference type="InterPro" id="IPR001096">
    <property type="entry name" value="Peptidase_C13"/>
</dbReference>
<dbReference type="GO" id="GO:0004197">
    <property type="term" value="F:cysteine-type endopeptidase activity"/>
    <property type="evidence" value="ECO:0007669"/>
    <property type="project" value="TreeGrafter"/>
</dbReference>